<evidence type="ECO:0000313" key="10">
    <source>
        <dbReference type="Proteomes" id="UP000245872"/>
    </source>
</evidence>
<dbReference type="SUPFAM" id="SSF54719">
    <property type="entry name" value="Fe,Mn superoxide dismutase (SOD), C-terminal domain"/>
    <property type="match status" value="1"/>
</dbReference>
<dbReference type="InterPro" id="IPR019832">
    <property type="entry name" value="Mn/Fe_SOD_C"/>
</dbReference>
<dbReference type="InterPro" id="IPR019831">
    <property type="entry name" value="Mn/Fe_SOD_N"/>
</dbReference>
<feature type="binding site" evidence="5">
    <location>
        <position position="173"/>
    </location>
    <ligand>
        <name>Mn(2+)</name>
        <dbReference type="ChEBI" id="CHEBI:29035"/>
    </ligand>
</feature>
<feature type="domain" description="Manganese/iron superoxide dismutase C-terminal" evidence="8">
    <location>
        <begin position="100"/>
        <end position="206"/>
    </location>
</feature>
<dbReference type="GO" id="GO:0004784">
    <property type="term" value="F:superoxide dismutase activity"/>
    <property type="evidence" value="ECO:0007669"/>
    <property type="project" value="UniProtKB-EC"/>
</dbReference>
<feature type="binding site" evidence="5">
    <location>
        <position position="83"/>
    </location>
    <ligand>
        <name>Mn(2+)</name>
        <dbReference type="ChEBI" id="CHEBI:29035"/>
    </ligand>
</feature>
<name>A0A2Z3L7L5_9BACT</name>
<proteinExistence type="inferred from homology"/>
<evidence type="ECO:0000259" key="8">
    <source>
        <dbReference type="Pfam" id="PF02777"/>
    </source>
</evidence>
<dbReference type="OrthoDB" id="9803125at2"/>
<dbReference type="EC" id="1.15.1.1" evidence="2 6"/>
<comment type="catalytic activity">
    <reaction evidence="6">
        <text>2 superoxide + 2 H(+) = H2O2 + O2</text>
        <dbReference type="Rhea" id="RHEA:20696"/>
        <dbReference type="ChEBI" id="CHEBI:15378"/>
        <dbReference type="ChEBI" id="CHEBI:15379"/>
        <dbReference type="ChEBI" id="CHEBI:16240"/>
        <dbReference type="ChEBI" id="CHEBI:18421"/>
        <dbReference type="EC" id="1.15.1.1"/>
    </reaction>
</comment>
<evidence type="ECO:0000256" key="3">
    <source>
        <dbReference type="ARBA" id="ARBA00022723"/>
    </source>
</evidence>
<dbReference type="SUPFAM" id="SSF46609">
    <property type="entry name" value="Fe,Mn superoxide dismutase (SOD), N-terminal domain"/>
    <property type="match status" value="1"/>
</dbReference>
<dbReference type="PROSITE" id="PS00088">
    <property type="entry name" value="SOD_MN"/>
    <property type="match status" value="1"/>
</dbReference>
<accession>A0A2Z3L7L5</accession>
<dbReference type="PANTHER" id="PTHR43595:SF2">
    <property type="entry name" value="SMALL RIBOSOMAL SUBUNIT PROTEIN MS42"/>
    <property type="match status" value="1"/>
</dbReference>
<dbReference type="GO" id="GO:0046872">
    <property type="term" value="F:metal ion binding"/>
    <property type="evidence" value="ECO:0007669"/>
    <property type="project" value="UniProtKB-KW"/>
</dbReference>
<keyword evidence="10" id="KW-1185">Reference proteome</keyword>
<keyword evidence="3 5" id="KW-0479">Metal-binding</keyword>
<feature type="binding site" evidence="5">
    <location>
        <position position="177"/>
    </location>
    <ligand>
        <name>Mn(2+)</name>
        <dbReference type="ChEBI" id="CHEBI:29035"/>
    </ligand>
</feature>
<dbReference type="Pfam" id="PF00081">
    <property type="entry name" value="Sod_Fe_N"/>
    <property type="match status" value="1"/>
</dbReference>
<evidence type="ECO:0000256" key="6">
    <source>
        <dbReference type="RuleBase" id="RU000414"/>
    </source>
</evidence>
<organism evidence="9 10">
    <name type="scientific">Candidatus Cardinium hertigii</name>
    <dbReference type="NCBI Taxonomy" id="247481"/>
    <lineage>
        <taxon>Bacteria</taxon>
        <taxon>Pseudomonadati</taxon>
        <taxon>Bacteroidota</taxon>
        <taxon>Cytophagia</taxon>
        <taxon>Cytophagales</taxon>
        <taxon>Amoebophilaceae</taxon>
        <taxon>Candidatus Cardinium</taxon>
    </lineage>
</organism>
<evidence type="ECO:0000313" key="9">
    <source>
        <dbReference type="EMBL" id="AWN81451.1"/>
    </source>
</evidence>
<reference evidence="9 10" key="1">
    <citation type="submission" date="2018-05" db="EMBL/GenBank/DDBJ databases">
        <title>Candidatus Cardinium hertigii Genome Assembly.</title>
        <authorList>
            <person name="Showmaker K.C."/>
            <person name="Walden K.O."/>
            <person name="Fields C.J."/>
            <person name="Lambert K.N."/>
            <person name="Hudson M.E."/>
        </authorList>
    </citation>
    <scope>NUCLEOTIDE SEQUENCE [LARGE SCALE GENOMIC DNA]</scope>
    <source>
        <strain evidence="10">cHgTN10</strain>
    </source>
</reference>
<dbReference type="Gene3D" id="1.10.287.990">
    <property type="entry name" value="Fe,Mn superoxide dismutase (SOD) domain"/>
    <property type="match status" value="1"/>
</dbReference>
<evidence type="ECO:0000256" key="5">
    <source>
        <dbReference type="PIRSR" id="PIRSR000349-1"/>
    </source>
</evidence>
<dbReference type="FunFam" id="3.55.40.20:FF:000004">
    <property type="entry name" value="Superoxide dismutase [Fe]"/>
    <property type="match status" value="1"/>
</dbReference>
<dbReference type="PIRSF" id="PIRSF000349">
    <property type="entry name" value="SODismutase"/>
    <property type="match status" value="1"/>
</dbReference>
<dbReference type="Pfam" id="PF02777">
    <property type="entry name" value="Sod_Fe_C"/>
    <property type="match status" value="1"/>
</dbReference>
<gene>
    <name evidence="9" type="primary">sodA</name>
    <name evidence="9" type="ORF">DK880_00114</name>
</gene>
<dbReference type="InterPro" id="IPR019833">
    <property type="entry name" value="Mn/Fe_SOD_BS"/>
</dbReference>
<dbReference type="InterPro" id="IPR036314">
    <property type="entry name" value="SOD_C_sf"/>
</dbReference>
<dbReference type="PANTHER" id="PTHR43595">
    <property type="entry name" value="37S RIBOSOMAL PROTEIN S26, MITOCHONDRIAL"/>
    <property type="match status" value="1"/>
</dbReference>
<dbReference type="Proteomes" id="UP000245872">
    <property type="component" value="Chromosome"/>
</dbReference>
<evidence type="ECO:0000259" key="7">
    <source>
        <dbReference type="Pfam" id="PF00081"/>
    </source>
</evidence>
<dbReference type="Gene3D" id="3.55.40.20">
    <property type="entry name" value="Iron/manganese superoxide dismutase, C-terminal domain"/>
    <property type="match status" value="1"/>
</dbReference>
<feature type="binding site" evidence="5">
    <location>
        <position position="27"/>
    </location>
    <ligand>
        <name>Mn(2+)</name>
        <dbReference type="ChEBI" id="CHEBI:29035"/>
    </ligand>
</feature>
<dbReference type="InterPro" id="IPR001189">
    <property type="entry name" value="Mn/Fe_SOD"/>
</dbReference>
<comment type="function">
    <text evidence="6">Destroys radicals which are normally produced within the cells and which are toxic to biological systems.</text>
</comment>
<sequence>MIFTIPSLPYAYHALEPFIDERTMTLHHTKHHQAYVDNLNKATVATTIAALQGEEVVVLEELVKKIAAYHTVVRNNAGGHFNHSFFWGSLKSNATQLPQPGLLEALTQTFGSFEVFKNKFTEVAMACFGSGWAWLSVAHKDGQLMITSTANQDNPLMDCLPAAAQGFPILGLDLWEHAYYLHYQNRRLDYITAFWHSVHWELIEDRFRNQQLYLVV</sequence>
<dbReference type="InterPro" id="IPR036324">
    <property type="entry name" value="Mn/Fe_SOD_N_sf"/>
</dbReference>
<keyword evidence="4 6" id="KW-0560">Oxidoreductase</keyword>
<dbReference type="PRINTS" id="PR01703">
    <property type="entry name" value="MNSODISMTASE"/>
</dbReference>
<feature type="domain" description="Manganese/iron superoxide dismutase N-terminal" evidence="7">
    <location>
        <begin position="3"/>
        <end position="90"/>
    </location>
</feature>
<dbReference type="RefSeq" id="WP_109996910.1">
    <property type="nucleotide sequence ID" value="NZ_CP029619.1"/>
</dbReference>
<dbReference type="AlphaFoldDB" id="A0A2Z3L7L5"/>
<evidence type="ECO:0000256" key="4">
    <source>
        <dbReference type="ARBA" id="ARBA00023002"/>
    </source>
</evidence>
<dbReference type="KEGG" id="cher:DK880_00114"/>
<dbReference type="EMBL" id="CP029619">
    <property type="protein sequence ID" value="AWN81451.1"/>
    <property type="molecule type" value="Genomic_DNA"/>
</dbReference>
<dbReference type="GO" id="GO:0005737">
    <property type="term" value="C:cytoplasm"/>
    <property type="evidence" value="ECO:0007669"/>
    <property type="project" value="TreeGrafter"/>
</dbReference>
<protein>
    <recommendedName>
        <fullName evidence="2 6">Superoxide dismutase</fullName>
        <ecNumber evidence="2 6">1.15.1.1</ecNumber>
    </recommendedName>
</protein>
<evidence type="ECO:0000256" key="2">
    <source>
        <dbReference type="ARBA" id="ARBA00012682"/>
    </source>
</evidence>
<evidence type="ECO:0000256" key="1">
    <source>
        <dbReference type="ARBA" id="ARBA00008714"/>
    </source>
</evidence>
<comment type="similarity">
    <text evidence="1 6">Belongs to the iron/manganese superoxide dismutase family.</text>
</comment>